<name>A0AAD5HBL7_UMBRA</name>
<gene>
    <name evidence="2" type="ORF">K450DRAFT_248339</name>
</gene>
<evidence type="ECO:0000256" key="1">
    <source>
        <dbReference type="SAM" id="Phobius"/>
    </source>
</evidence>
<protein>
    <submittedName>
        <fullName evidence="2">Uncharacterized protein</fullName>
    </submittedName>
</protein>
<dbReference type="RefSeq" id="XP_051443151.1">
    <property type="nucleotide sequence ID" value="XM_051590215.1"/>
</dbReference>
<proteinExistence type="predicted"/>
<sequence length="56" mass="6309">MSAKKKRPTQLLMLIIIKLAMLLFWIAGAVPYATFQGDQHNDLQDSMVNWDGGSLM</sequence>
<feature type="transmembrane region" description="Helical" evidence="1">
    <location>
        <begin position="12"/>
        <end position="33"/>
    </location>
</feature>
<keyword evidence="1" id="KW-1133">Transmembrane helix</keyword>
<dbReference type="Proteomes" id="UP001206595">
    <property type="component" value="Unassembled WGS sequence"/>
</dbReference>
<organism evidence="2 3">
    <name type="scientific">Umbelopsis ramanniana AG</name>
    <dbReference type="NCBI Taxonomy" id="1314678"/>
    <lineage>
        <taxon>Eukaryota</taxon>
        <taxon>Fungi</taxon>
        <taxon>Fungi incertae sedis</taxon>
        <taxon>Mucoromycota</taxon>
        <taxon>Mucoromycotina</taxon>
        <taxon>Umbelopsidomycetes</taxon>
        <taxon>Umbelopsidales</taxon>
        <taxon>Umbelopsidaceae</taxon>
        <taxon>Umbelopsis</taxon>
    </lineage>
</organism>
<keyword evidence="3" id="KW-1185">Reference proteome</keyword>
<comment type="caution">
    <text evidence="2">The sequence shown here is derived from an EMBL/GenBank/DDBJ whole genome shotgun (WGS) entry which is preliminary data.</text>
</comment>
<dbReference type="AlphaFoldDB" id="A0AAD5HBL7"/>
<reference evidence="2" key="1">
    <citation type="submission" date="2021-06" db="EMBL/GenBank/DDBJ databases">
        <authorList>
            <consortium name="DOE Joint Genome Institute"/>
            <person name="Mondo S.J."/>
            <person name="Amses K.R."/>
            <person name="Simmons D.R."/>
            <person name="Longcore J.E."/>
            <person name="Seto K."/>
            <person name="Alves G.H."/>
            <person name="Bonds A.E."/>
            <person name="Quandt C.A."/>
            <person name="Davis W.J."/>
            <person name="Chang Y."/>
            <person name="Letcher P.M."/>
            <person name="Powell M.J."/>
            <person name="Kuo A."/>
            <person name="Labutti K."/>
            <person name="Pangilinan J."/>
            <person name="Andreopoulos W."/>
            <person name="Tritt A."/>
            <person name="Riley R."/>
            <person name="Hundley H."/>
            <person name="Johnson J."/>
            <person name="Lipzen A."/>
            <person name="Barry K."/>
            <person name="Berbee M.L."/>
            <person name="Buchler N.E."/>
            <person name="Grigoriev I.V."/>
            <person name="Spatafora J.W."/>
            <person name="Stajich J.E."/>
            <person name="James T.Y."/>
        </authorList>
    </citation>
    <scope>NUCLEOTIDE SEQUENCE</scope>
    <source>
        <strain evidence="2">AG</strain>
    </source>
</reference>
<keyword evidence="1" id="KW-0812">Transmembrane</keyword>
<dbReference type="GeneID" id="75915559"/>
<evidence type="ECO:0000313" key="3">
    <source>
        <dbReference type="Proteomes" id="UP001206595"/>
    </source>
</evidence>
<keyword evidence="1" id="KW-0472">Membrane</keyword>
<reference evidence="2" key="2">
    <citation type="journal article" date="2022" name="Proc. Natl. Acad. Sci. U.S.A.">
        <title>Diploid-dominant life cycles characterize the early evolution of Fungi.</title>
        <authorList>
            <person name="Amses K.R."/>
            <person name="Simmons D.R."/>
            <person name="Longcore J.E."/>
            <person name="Mondo S.J."/>
            <person name="Seto K."/>
            <person name="Jeronimo G.H."/>
            <person name="Bonds A.E."/>
            <person name="Quandt C.A."/>
            <person name="Davis W.J."/>
            <person name="Chang Y."/>
            <person name="Federici B.A."/>
            <person name="Kuo A."/>
            <person name="LaButti K."/>
            <person name="Pangilinan J."/>
            <person name="Andreopoulos W."/>
            <person name="Tritt A."/>
            <person name="Riley R."/>
            <person name="Hundley H."/>
            <person name="Johnson J."/>
            <person name="Lipzen A."/>
            <person name="Barry K."/>
            <person name="Lang B.F."/>
            <person name="Cuomo C.A."/>
            <person name="Buchler N.E."/>
            <person name="Grigoriev I.V."/>
            <person name="Spatafora J.W."/>
            <person name="Stajich J.E."/>
            <person name="James T.Y."/>
        </authorList>
    </citation>
    <scope>NUCLEOTIDE SEQUENCE</scope>
    <source>
        <strain evidence="2">AG</strain>
    </source>
</reference>
<accession>A0AAD5HBL7</accession>
<evidence type="ECO:0000313" key="2">
    <source>
        <dbReference type="EMBL" id="KAI8578147.1"/>
    </source>
</evidence>
<dbReference type="EMBL" id="MU620932">
    <property type="protein sequence ID" value="KAI8578147.1"/>
    <property type="molecule type" value="Genomic_DNA"/>
</dbReference>